<gene>
    <name evidence="2" type="ORF">ABVK25_008347</name>
</gene>
<protein>
    <submittedName>
        <fullName evidence="2">Uncharacterized protein</fullName>
    </submittedName>
</protein>
<feature type="transmembrane region" description="Helical" evidence="1">
    <location>
        <begin position="72"/>
        <end position="91"/>
    </location>
</feature>
<sequence>MRKVYRPLSDITTPGKTWDEVADRLSIHFGPQTHLVEWPNDKFDYDHLYHALRQNGREYLMPPRRQVFRPYLAWRLALAEFPLIYGLSYLYQILVPQDRPLALLAHRAGPDLQMLYTLTKLCFEGTFKPATRQTITSCFFTVSPVSECDENLVVDSIEKSEDYEKDFDTDTGNKDLVSIGFEDGGLECHGFEGKRSENPEILDEETEGEGLGNEEHRNTEFQMQEVVGEEAEYNEETGATEVLYRICKTVSNSTTSSVPITESKSAPAWRYPACSASAKCHYQGKDGKLFKESGRIVPEGETASEPVCSFTTSVKGHRTWTGFNALLSRDQCNSPAIEGFQGRDLANKH</sequence>
<name>A0ABR4B0P5_9LECA</name>
<evidence type="ECO:0000256" key="1">
    <source>
        <dbReference type="SAM" id="Phobius"/>
    </source>
</evidence>
<evidence type="ECO:0000313" key="3">
    <source>
        <dbReference type="Proteomes" id="UP001590951"/>
    </source>
</evidence>
<accession>A0ABR4B0P5</accession>
<reference evidence="2 3" key="1">
    <citation type="submission" date="2024-09" db="EMBL/GenBank/DDBJ databases">
        <title>Rethinking Asexuality: The Enigmatic Case of Functional Sexual Genes in Lepraria (Stereocaulaceae).</title>
        <authorList>
            <person name="Doellman M."/>
            <person name="Sun Y."/>
            <person name="Barcenas-Pena A."/>
            <person name="Lumbsch H.T."/>
            <person name="Grewe F."/>
        </authorList>
    </citation>
    <scope>NUCLEOTIDE SEQUENCE [LARGE SCALE GENOMIC DNA]</scope>
    <source>
        <strain evidence="2 3">Grewe 0041</strain>
    </source>
</reference>
<dbReference type="EMBL" id="JBHFEH010000036">
    <property type="protein sequence ID" value="KAL2051295.1"/>
    <property type="molecule type" value="Genomic_DNA"/>
</dbReference>
<keyword evidence="3" id="KW-1185">Reference proteome</keyword>
<dbReference type="Proteomes" id="UP001590951">
    <property type="component" value="Unassembled WGS sequence"/>
</dbReference>
<keyword evidence="1" id="KW-0472">Membrane</keyword>
<keyword evidence="1" id="KW-1133">Transmembrane helix</keyword>
<proteinExistence type="predicted"/>
<comment type="caution">
    <text evidence="2">The sequence shown here is derived from an EMBL/GenBank/DDBJ whole genome shotgun (WGS) entry which is preliminary data.</text>
</comment>
<evidence type="ECO:0000313" key="2">
    <source>
        <dbReference type="EMBL" id="KAL2051295.1"/>
    </source>
</evidence>
<organism evidence="2 3">
    <name type="scientific">Lepraria finkii</name>
    <dbReference type="NCBI Taxonomy" id="1340010"/>
    <lineage>
        <taxon>Eukaryota</taxon>
        <taxon>Fungi</taxon>
        <taxon>Dikarya</taxon>
        <taxon>Ascomycota</taxon>
        <taxon>Pezizomycotina</taxon>
        <taxon>Lecanoromycetes</taxon>
        <taxon>OSLEUM clade</taxon>
        <taxon>Lecanoromycetidae</taxon>
        <taxon>Lecanorales</taxon>
        <taxon>Lecanorineae</taxon>
        <taxon>Stereocaulaceae</taxon>
        <taxon>Lepraria</taxon>
    </lineage>
</organism>
<keyword evidence="1" id="KW-0812">Transmembrane</keyword>